<feature type="transmembrane region" description="Helical" evidence="5">
    <location>
        <begin position="12"/>
        <end position="31"/>
    </location>
</feature>
<evidence type="ECO:0000256" key="4">
    <source>
        <dbReference type="ARBA" id="ARBA00023136"/>
    </source>
</evidence>
<feature type="transmembrane region" description="Helical" evidence="5">
    <location>
        <begin position="112"/>
        <end position="132"/>
    </location>
</feature>
<dbReference type="PANTHER" id="PTHR21576:SF158">
    <property type="entry name" value="RIBOSOMAL RNA-PROCESSING PROTEIN 12-LIKE CONSERVED DOMAIN-CONTAINING PROTEIN"/>
    <property type="match status" value="1"/>
</dbReference>
<comment type="subcellular location">
    <subcellularLocation>
        <location evidence="1">Membrane</location>
        <topology evidence="1">Multi-pass membrane protein</topology>
    </subcellularLocation>
</comment>
<dbReference type="SUPFAM" id="SSF103473">
    <property type="entry name" value="MFS general substrate transporter"/>
    <property type="match status" value="1"/>
</dbReference>
<feature type="transmembrane region" description="Helical" evidence="5">
    <location>
        <begin position="373"/>
        <end position="400"/>
    </location>
</feature>
<dbReference type="InterPro" id="IPR036259">
    <property type="entry name" value="MFS_trans_sf"/>
</dbReference>
<feature type="domain" description="Major facilitator superfamily (MFS) profile" evidence="6">
    <location>
        <begin position="11"/>
        <end position="444"/>
    </location>
</feature>
<dbReference type="AlphaFoldDB" id="A0AAN8PVQ8"/>
<dbReference type="Gene3D" id="1.20.1250.20">
    <property type="entry name" value="MFS general substrate transporter like domains"/>
    <property type="match status" value="2"/>
</dbReference>
<comment type="caution">
    <text evidence="7">The sequence shown here is derived from an EMBL/GenBank/DDBJ whole genome shotgun (WGS) entry which is preliminary data.</text>
</comment>
<dbReference type="GO" id="GO:0016020">
    <property type="term" value="C:membrane"/>
    <property type="evidence" value="ECO:0007669"/>
    <property type="project" value="UniProtKB-SubCell"/>
</dbReference>
<keyword evidence="2 5" id="KW-0812">Transmembrane</keyword>
<evidence type="ECO:0000259" key="6">
    <source>
        <dbReference type="PROSITE" id="PS50850"/>
    </source>
</evidence>
<feature type="transmembrane region" description="Helical" evidence="5">
    <location>
        <begin position="343"/>
        <end position="361"/>
    </location>
</feature>
<feature type="transmembrane region" description="Helical" evidence="5">
    <location>
        <begin position="289"/>
        <end position="310"/>
    </location>
</feature>
<evidence type="ECO:0000256" key="5">
    <source>
        <dbReference type="SAM" id="Phobius"/>
    </source>
</evidence>
<keyword evidence="8" id="KW-1185">Reference proteome</keyword>
<keyword evidence="4 5" id="KW-0472">Membrane</keyword>
<feature type="transmembrane region" description="Helical" evidence="5">
    <location>
        <begin position="420"/>
        <end position="440"/>
    </location>
</feature>
<proteinExistence type="predicted"/>
<dbReference type="Proteomes" id="UP001347796">
    <property type="component" value="Unassembled WGS sequence"/>
</dbReference>
<feature type="transmembrane region" description="Helical" evidence="5">
    <location>
        <begin position="250"/>
        <end position="269"/>
    </location>
</feature>
<evidence type="ECO:0000256" key="1">
    <source>
        <dbReference type="ARBA" id="ARBA00004141"/>
    </source>
</evidence>
<name>A0AAN8PVQ8_PATCE</name>
<dbReference type="PANTHER" id="PTHR21576">
    <property type="entry name" value="UNCHARACTERIZED NODULIN-LIKE PROTEIN"/>
    <property type="match status" value="1"/>
</dbReference>
<sequence length="472" mass="52655">MVRVTKNLILRIIAIAVGCIGMAIAGSIFIFNAYSNAIKKKFDYSQSQVEMMAAMGNFGISIGFPAGFMCEKLGARWTSFTAMLLTTLGFVMLYTTYSNVDFYHDHAYLQDIYFFIAGFGAIFTYMSCLTTSMNNVHSKHRGKIVGLLDSAFSAGPALVALLYGVCFKNGHETDEENQDLSGFYLTSAIAFGVINLLGVIFLAQYPDDEIQVLEPINVSESQKEIIAESDPQIKEETSIRGLKLLKLFDFHFLVWPYIMCASLQLMYINNITTYLKSFQREDKSTLFTVLNPISATFSKLIIGFVSDMLIEKIPRAGVILCTTTLQTVVLGVCVFYGDYYPVILLALFGVGIPNGATWCLTPTMTSEFFGMKYFGMNWGFMMVGTAFGGLIIQKIFGALYDLSIGDPSVHDCYGLRCFRWSYAIAAVLSLCSSILYLGLLERRLAYRKMKKNAEAAKLARQESVMWKHSQSM</sequence>
<dbReference type="EMBL" id="JAZGQO010000010">
    <property type="protein sequence ID" value="KAK6177675.1"/>
    <property type="molecule type" value="Genomic_DNA"/>
</dbReference>
<dbReference type="Pfam" id="PF07690">
    <property type="entry name" value="MFS_1"/>
    <property type="match status" value="1"/>
</dbReference>
<feature type="transmembrane region" description="Helical" evidence="5">
    <location>
        <begin position="183"/>
        <end position="203"/>
    </location>
</feature>
<feature type="transmembrane region" description="Helical" evidence="5">
    <location>
        <begin position="317"/>
        <end position="337"/>
    </location>
</feature>
<gene>
    <name evidence="7" type="ORF">SNE40_015730</name>
</gene>
<dbReference type="InterPro" id="IPR011701">
    <property type="entry name" value="MFS"/>
</dbReference>
<organism evidence="7 8">
    <name type="scientific">Patella caerulea</name>
    <name type="common">Rayed Mediterranean limpet</name>
    <dbReference type="NCBI Taxonomy" id="87958"/>
    <lineage>
        <taxon>Eukaryota</taxon>
        <taxon>Metazoa</taxon>
        <taxon>Spiralia</taxon>
        <taxon>Lophotrochozoa</taxon>
        <taxon>Mollusca</taxon>
        <taxon>Gastropoda</taxon>
        <taxon>Patellogastropoda</taxon>
        <taxon>Patelloidea</taxon>
        <taxon>Patellidae</taxon>
        <taxon>Patella</taxon>
    </lineage>
</organism>
<evidence type="ECO:0000313" key="7">
    <source>
        <dbReference type="EMBL" id="KAK6177675.1"/>
    </source>
</evidence>
<dbReference type="PROSITE" id="PS50850">
    <property type="entry name" value="MFS"/>
    <property type="match status" value="1"/>
</dbReference>
<feature type="transmembrane region" description="Helical" evidence="5">
    <location>
        <begin position="51"/>
        <end position="70"/>
    </location>
</feature>
<dbReference type="InterPro" id="IPR020846">
    <property type="entry name" value="MFS_dom"/>
</dbReference>
<reference evidence="7 8" key="1">
    <citation type="submission" date="2024-01" db="EMBL/GenBank/DDBJ databases">
        <title>The genome of the rayed Mediterranean limpet Patella caerulea (Linnaeus, 1758).</title>
        <authorList>
            <person name="Anh-Thu Weber A."/>
            <person name="Halstead-Nussloch G."/>
        </authorList>
    </citation>
    <scope>NUCLEOTIDE SEQUENCE [LARGE SCALE GENOMIC DNA]</scope>
    <source>
        <strain evidence="7">AATW-2023a</strain>
        <tissue evidence="7">Whole specimen</tissue>
    </source>
</reference>
<protein>
    <recommendedName>
        <fullName evidence="6">Major facilitator superfamily (MFS) profile domain-containing protein</fullName>
    </recommendedName>
</protein>
<accession>A0AAN8PVQ8</accession>
<keyword evidence="3 5" id="KW-1133">Transmembrane helix</keyword>
<evidence type="ECO:0000313" key="8">
    <source>
        <dbReference type="Proteomes" id="UP001347796"/>
    </source>
</evidence>
<evidence type="ECO:0000256" key="2">
    <source>
        <dbReference type="ARBA" id="ARBA00022692"/>
    </source>
</evidence>
<evidence type="ECO:0000256" key="3">
    <source>
        <dbReference type="ARBA" id="ARBA00022989"/>
    </source>
</evidence>
<feature type="transmembrane region" description="Helical" evidence="5">
    <location>
        <begin position="77"/>
        <end position="97"/>
    </location>
</feature>
<feature type="transmembrane region" description="Helical" evidence="5">
    <location>
        <begin position="144"/>
        <end position="163"/>
    </location>
</feature>
<dbReference type="GO" id="GO:0022857">
    <property type="term" value="F:transmembrane transporter activity"/>
    <property type="evidence" value="ECO:0007669"/>
    <property type="project" value="InterPro"/>
</dbReference>